<dbReference type="STRING" id="914234.M2QZU2"/>
<dbReference type="HOGENOM" id="CLU_143910_0_0_1"/>
<accession>M2QZU2</accession>
<gene>
    <name evidence="2" type="ORF">CERSUDRAFT_50423</name>
</gene>
<keyword evidence="3" id="KW-1185">Reference proteome</keyword>
<dbReference type="OrthoDB" id="3230534at2759"/>
<organism evidence="2 3">
    <name type="scientific">Ceriporiopsis subvermispora (strain B)</name>
    <name type="common">White-rot fungus</name>
    <name type="synonym">Gelatoporia subvermispora</name>
    <dbReference type="NCBI Taxonomy" id="914234"/>
    <lineage>
        <taxon>Eukaryota</taxon>
        <taxon>Fungi</taxon>
        <taxon>Dikarya</taxon>
        <taxon>Basidiomycota</taxon>
        <taxon>Agaricomycotina</taxon>
        <taxon>Agaricomycetes</taxon>
        <taxon>Polyporales</taxon>
        <taxon>Gelatoporiaceae</taxon>
        <taxon>Gelatoporia</taxon>
    </lineage>
</organism>
<sequence>MRPSDATARLRAVMQSANNASSSRASVTPAQPPAPTPLSDYDSDFDAPYSYVNNTTHSVARESLKDLFAHALRDSGDTPRKGKQRRNSIDLSEVEDSPRIELVEKERAKNKGKRKSLSDEEADNSSAYYVIIVIKACSTQIHRVPSSIEYSQSLLRARIS</sequence>
<evidence type="ECO:0000256" key="1">
    <source>
        <dbReference type="SAM" id="MobiDB-lite"/>
    </source>
</evidence>
<feature type="compositionally biased region" description="Low complexity" evidence="1">
    <location>
        <begin position="16"/>
        <end position="26"/>
    </location>
</feature>
<dbReference type="EMBL" id="KB445796">
    <property type="protein sequence ID" value="EMD37770.1"/>
    <property type="molecule type" value="Genomic_DNA"/>
</dbReference>
<feature type="region of interest" description="Disordered" evidence="1">
    <location>
        <begin position="72"/>
        <end position="120"/>
    </location>
</feature>
<feature type="compositionally biased region" description="Basic and acidic residues" evidence="1">
    <location>
        <begin position="96"/>
        <end position="109"/>
    </location>
</feature>
<name>M2QZU2_CERS8</name>
<evidence type="ECO:0000313" key="2">
    <source>
        <dbReference type="EMBL" id="EMD37770.1"/>
    </source>
</evidence>
<evidence type="ECO:0000313" key="3">
    <source>
        <dbReference type="Proteomes" id="UP000016930"/>
    </source>
</evidence>
<dbReference type="AlphaFoldDB" id="M2QZU2"/>
<dbReference type="Proteomes" id="UP000016930">
    <property type="component" value="Unassembled WGS sequence"/>
</dbReference>
<reference evidence="2 3" key="1">
    <citation type="journal article" date="2012" name="Proc. Natl. Acad. Sci. U.S.A.">
        <title>Comparative genomics of Ceriporiopsis subvermispora and Phanerochaete chrysosporium provide insight into selective ligninolysis.</title>
        <authorList>
            <person name="Fernandez-Fueyo E."/>
            <person name="Ruiz-Duenas F.J."/>
            <person name="Ferreira P."/>
            <person name="Floudas D."/>
            <person name="Hibbett D.S."/>
            <person name="Canessa P."/>
            <person name="Larrondo L.F."/>
            <person name="James T.Y."/>
            <person name="Seelenfreund D."/>
            <person name="Lobos S."/>
            <person name="Polanco R."/>
            <person name="Tello M."/>
            <person name="Honda Y."/>
            <person name="Watanabe T."/>
            <person name="Watanabe T."/>
            <person name="Ryu J.S."/>
            <person name="Kubicek C.P."/>
            <person name="Schmoll M."/>
            <person name="Gaskell J."/>
            <person name="Hammel K.E."/>
            <person name="St John F.J."/>
            <person name="Vanden Wymelenberg A."/>
            <person name="Sabat G."/>
            <person name="Splinter BonDurant S."/>
            <person name="Syed K."/>
            <person name="Yadav J.S."/>
            <person name="Doddapaneni H."/>
            <person name="Subramanian V."/>
            <person name="Lavin J.L."/>
            <person name="Oguiza J.A."/>
            <person name="Perez G."/>
            <person name="Pisabarro A.G."/>
            <person name="Ramirez L."/>
            <person name="Santoyo F."/>
            <person name="Master E."/>
            <person name="Coutinho P.M."/>
            <person name="Henrissat B."/>
            <person name="Lombard V."/>
            <person name="Magnuson J.K."/>
            <person name="Kuees U."/>
            <person name="Hori C."/>
            <person name="Igarashi K."/>
            <person name="Samejima M."/>
            <person name="Held B.W."/>
            <person name="Barry K.W."/>
            <person name="LaButti K.M."/>
            <person name="Lapidus A."/>
            <person name="Lindquist E.A."/>
            <person name="Lucas S.M."/>
            <person name="Riley R."/>
            <person name="Salamov A.A."/>
            <person name="Hoffmeister D."/>
            <person name="Schwenk D."/>
            <person name="Hadar Y."/>
            <person name="Yarden O."/>
            <person name="de Vries R.P."/>
            <person name="Wiebenga A."/>
            <person name="Stenlid J."/>
            <person name="Eastwood D."/>
            <person name="Grigoriev I.V."/>
            <person name="Berka R.M."/>
            <person name="Blanchette R.A."/>
            <person name="Kersten P."/>
            <person name="Martinez A.T."/>
            <person name="Vicuna R."/>
            <person name="Cullen D."/>
        </authorList>
    </citation>
    <scope>NUCLEOTIDE SEQUENCE [LARGE SCALE GENOMIC DNA]</scope>
    <source>
        <strain evidence="2 3">B</strain>
    </source>
</reference>
<protein>
    <submittedName>
        <fullName evidence="2">Uncharacterized protein</fullName>
    </submittedName>
</protein>
<proteinExistence type="predicted"/>
<feature type="region of interest" description="Disordered" evidence="1">
    <location>
        <begin position="1"/>
        <end position="47"/>
    </location>
</feature>